<keyword evidence="2" id="KW-1185">Reference proteome</keyword>
<protein>
    <submittedName>
        <fullName evidence="1">Uncharacterized protein</fullName>
    </submittedName>
</protein>
<sequence length="126" mass="14490">MVEKVKVWANVNGPRTMTIMACNVMHPCRIAELALLEGVWFGKEHPVIAEPAFTLRWQRHIEMADRYMVYPAVDVVEVESLLAIAIPIEFAGEPPLSTTRSYREQVRQLRWPSKATMSKRNEGIPW</sequence>
<comment type="caution">
    <text evidence="1">The sequence shown here is derived from an EMBL/GenBank/DDBJ whole genome shotgun (WGS) entry which is preliminary data.</text>
</comment>
<name>A0ABY2H3U5_9HYPO</name>
<organism evidence="1 2">
    <name type="scientific">Trichoderma ghanense</name>
    <dbReference type="NCBI Taxonomy" id="65468"/>
    <lineage>
        <taxon>Eukaryota</taxon>
        <taxon>Fungi</taxon>
        <taxon>Dikarya</taxon>
        <taxon>Ascomycota</taxon>
        <taxon>Pezizomycotina</taxon>
        <taxon>Sordariomycetes</taxon>
        <taxon>Hypocreomycetidae</taxon>
        <taxon>Hypocreales</taxon>
        <taxon>Hypocreaceae</taxon>
        <taxon>Trichoderma</taxon>
    </lineage>
</organism>
<reference evidence="1 2" key="1">
    <citation type="submission" date="2018-01" db="EMBL/GenBank/DDBJ databases">
        <title>Genome characterization of the sugarcane-associated fungus Trichoderma ghanense CCMA-1212 and their application in lignocelulose bioconversion.</title>
        <authorList>
            <person name="Steindorff A.S."/>
            <person name="Mendes T.D."/>
            <person name="Vilela E.S.D."/>
            <person name="Rodrigues D.S."/>
            <person name="Formighieri E.F."/>
            <person name="Melo I.S."/>
            <person name="Favaro L.C.L."/>
        </authorList>
    </citation>
    <scope>NUCLEOTIDE SEQUENCE [LARGE SCALE GENOMIC DNA]</scope>
    <source>
        <strain evidence="1 2">CCMA-1212</strain>
    </source>
</reference>
<dbReference type="GeneID" id="300577800"/>
<dbReference type="Proteomes" id="UP001642720">
    <property type="component" value="Unassembled WGS sequence"/>
</dbReference>
<dbReference type="EMBL" id="PPTA01000007">
    <property type="protein sequence ID" value="TFB02427.1"/>
    <property type="molecule type" value="Genomic_DNA"/>
</dbReference>
<accession>A0ABY2H3U5</accession>
<evidence type="ECO:0000313" key="1">
    <source>
        <dbReference type="EMBL" id="TFB02427.1"/>
    </source>
</evidence>
<proteinExistence type="predicted"/>
<dbReference type="RefSeq" id="XP_073558628.1">
    <property type="nucleotide sequence ID" value="XM_073703350.1"/>
</dbReference>
<evidence type="ECO:0000313" key="2">
    <source>
        <dbReference type="Proteomes" id="UP001642720"/>
    </source>
</evidence>
<gene>
    <name evidence="1" type="ORF">CCMA1212_006110</name>
</gene>